<comment type="caution">
    <text evidence="2">The sequence shown here is derived from an EMBL/GenBank/DDBJ whole genome shotgun (WGS) entry which is preliminary data.</text>
</comment>
<dbReference type="PANTHER" id="PTHR34094">
    <property type="match status" value="1"/>
</dbReference>
<dbReference type="EMBL" id="RKLY01000001">
    <property type="protein sequence ID" value="TGD25378.1"/>
    <property type="molecule type" value="Genomic_DNA"/>
</dbReference>
<dbReference type="InterPro" id="IPR047928">
    <property type="entry name" value="Perm_prefix_1"/>
</dbReference>
<dbReference type="OrthoDB" id="2240353at2"/>
<organism evidence="2 3">
    <name type="scientific">Companilactobacillus suantsaicola</name>
    <dbReference type="NCBI Taxonomy" id="2487723"/>
    <lineage>
        <taxon>Bacteria</taxon>
        <taxon>Bacillati</taxon>
        <taxon>Bacillota</taxon>
        <taxon>Bacilli</taxon>
        <taxon>Lactobacillales</taxon>
        <taxon>Lactobacillaceae</taxon>
        <taxon>Companilactobacillus</taxon>
    </lineage>
</organism>
<evidence type="ECO:0000259" key="1">
    <source>
        <dbReference type="Pfam" id="PF13349"/>
    </source>
</evidence>
<evidence type="ECO:0000313" key="2">
    <source>
        <dbReference type="EMBL" id="TGD25378.1"/>
    </source>
</evidence>
<gene>
    <name evidence="2" type="ORF">EGT49_00430</name>
</gene>
<dbReference type="AlphaFoldDB" id="A0A4Z0JT41"/>
<dbReference type="Pfam" id="PF13349">
    <property type="entry name" value="DUF4097"/>
    <property type="match status" value="1"/>
</dbReference>
<name>A0A4Z0JT41_9LACO</name>
<sequence length="448" mass="49458">MIMNEKLNSLVDAKLDKIFVDYSATKDLTELREEVASDLIASAQDKLKDGKSEEDAVEQAFADFGDIEELINSVRNEEDDGQKEYHKIFHAHNLDVDEDGIKIDNGKILNINDDGISINGGKTIQINDDGIKLGNMVINDEGISFGKHHKKSFDNFEAHFDNTNFNTEVHVESLPLVDEHEFDITDLKKIVISYANASLKVEASDGEKVKIREYMSRNNPDYQVRTELSSDTLKVIQGNVPHFLPLKIKVQILIPKQFAGDLQILNRSGNLQVQGLTNLNKINSDVRSGLIYLNNIKNNQLMINANSGKVTLDNVYVQGAMAIDSRSGVTELSSVYSPDFNIEARSGSIKGVDVSGAGKVLAKSGTIKLIFKEITGDISVDNSSGTIKMMMPENDSYAFDLEAKSGSVKMKHQADFKHDVSNLKEGVVGNDPQYTLTARAKSGTIKVE</sequence>
<reference evidence="2 3" key="1">
    <citation type="submission" date="2018-10" db="EMBL/GenBank/DDBJ databases">
        <title>Lactobacillus sp. R7 and Lactobacillus sp. R19 isolated from fermented mustard green product of Taiwan.</title>
        <authorList>
            <person name="Lin S.-T."/>
        </authorList>
    </citation>
    <scope>NUCLEOTIDE SEQUENCE [LARGE SCALE GENOMIC DNA]</scope>
    <source>
        <strain evidence="2 3">BCRC 81127</strain>
    </source>
</reference>
<dbReference type="PANTHER" id="PTHR34094:SF1">
    <property type="entry name" value="PROTEIN FAM185A"/>
    <property type="match status" value="1"/>
</dbReference>
<protein>
    <recommendedName>
        <fullName evidence="1">DUF4097 domain-containing protein</fullName>
    </recommendedName>
</protein>
<accession>A0A4Z0JT41</accession>
<dbReference type="Proteomes" id="UP000298021">
    <property type="component" value="Unassembled WGS sequence"/>
</dbReference>
<evidence type="ECO:0000313" key="3">
    <source>
        <dbReference type="Proteomes" id="UP000298021"/>
    </source>
</evidence>
<proteinExistence type="predicted"/>
<dbReference type="NCBIfam" id="NF038403">
    <property type="entry name" value="perm_prefix_1"/>
    <property type="match status" value="1"/>
</dbReference>
<keyword evidence="3" id="KW-1185">Reference proteome</keyword>
<dbReference type="InterPro" id="IPR025164">
    <property type="entry name" value="Toastrack_DUF4097"/>
</dbReference>
<feature type="domain" description="DUF4097" evidence="1">
    <location>
        <begin position="188"/>
        <end position="448"/>
    </location>
</feature>